<dbReference type="RefSeq" id="WP_046216872.1">
    <property type="nucleotide sequence ID" value="NZ_CP011974.1"/>
</dbReference>
<protein>
    <submittedName>
        <fullName evidence="1">Uncharacterized protein</fullName>
    </submittedName>
</protein>
<organism evidence="1 2">
    <name type="scientific">Priestia filamentosa</name>
    <dbReference type="NCBI Taxonomy" id="1402861"/>
    <lineage>
        <taxon>Bacteria</taxon>
        <taxon>Bacillati</taxon>
        <taxon>Bacillota</taxon>
        <taxon>Bacilli</taxon>
        <taxon>Bacillales</taxon>
        <taxon>Bacillaceae</taxon>
        <taxon>Priestia</taxon>
    </lineage>
</organism>
<keyword evidence="2" id="KW-1185">Reference proteome</keyword>
<reference evidence="1 2" key="1">
    <citation type="journal article" date="2015" name="PLoS ONE">
        <title>Genome Sequence of Bacillus endophyticus and Analysis of Its Companion Mechanism in the Ketogulonigenium vulgare-Bacillus Strain Consortium.</title>
        <authorList>
            <person name="Jia N."/>
            <person name="Du J."/>
            <person name="Ding M.Z."/>
            <person name="Gao F."/>
            <person name="Yuan Y.J."/>
        </authorList>
    </citation>
    <scope>NUCLEOTIDE SEQUENCE [LARGE SCALE GENOMIC DNA]</scope>
    <source>
        <strain evidence="1 2">Hbe603</strain>
    </source>
</reference>
<sequence length="77" mass="8790">MTNYKVKHNGAEMDLYTYCSLLSKKNNSTLYTLEKYIGSPLLSDDTLMKIRDDILTVSAEISRLHEKLIMSDTDEGL</sequence>
<dbReference type="OrthoDB" id="2903492at2"/>
<dbReference type="EMBL" id="CP011974">
    <property type="protein sequence ID" value="AKO91912.1"/>
    <property type="molecule type" value="Genomic_DNA"/>
</dbReference>
<dbReference type="PATRIC" id="fig|135735.6.peg.1462"/>
<name>A0A0H4KCS5_9BACI</name>
<proteinExistence type="predicted"/>
<dbReference type="KEGG" id="beo:BEH_07235"/>
<evidence type="ECO:0000313" key="1">
    <source>
        <dbReference type="EMBL" id="AKO91912.1"/>
    </source>
</evidence>
<dbReference type="AlphaFoldDB" id="A0A0H4KCS5"/>
<reference evidence="2" key="2">
    <citation type="submission" date="2015-06" db="EMBL/GenBank/DDBJ databases">
        <title>Genome Sequence of Bacillus endophyticus and Analysis of its Companion Mechanism in the Ketogulonigenium vulgare-Bacillus strain Consortium.</title>
        <authorList>
            <person name="Jia N."/>
            <person name="Du J."/>
            <person name="Ding M.-Z."/>
            <person name="Gao F."/>
            <person name="Yuan Y.-J."/>
        </authorList>
    </citation>
    <scope>NUCLEOTIDE SEQUENCE [LARGE SCALE GENOMIC DNA]</scope>
    <source>
        <strain evidence="2">Hbe603</strain>
    </source>
</reference>
<accession>A0A0H4KCS5</accession>
<evidence type="ECO:0000313" key="2">
    <source>
        <dbReference type="Proteomes" id="UP000036202"/>
    </source>
</evidence>
<gene>
    <name evidence="1" type="ORF">BEH_07235</name>
</gene>
<dbReference type="Proteomes" id="UP000036202">
    <property type="component" value="Chromosome"/>
</dbReference>